<keyword evidence="2" id="KW-1185">Reference proteome</keyword>
<reference evidence="1 2" key="1">
    <citation type="submission" date="2021-02" db="EMBL/GenBank/DDBJ databases">
        <title>Activity-based single-cell genomes from oceanic crustal fluid captures similar information to metagenomic and metatranscriptomic surveys with orders of magnitude less sampling.</title>
        <authorList>
            <person name="D'Angelo T.S."/>
            <person name="Orcutt B.N."/>
        </authorList>
    </citation>
    <scope>NUCLEOTIDE SEQUENCE [LARGE SCALE GENOMIC DNA]</scope>
    <source>
        <strain evidence="1">AH-315-G02</strain>
    </source>
</reference>
<organism evidence="1 2">
    <name type="scientific">Desulfotalea psychrophila</name>
    <dbReference type="NCBI Taxonomy" id="84980"/>
    <lineage>
        <taxon>Bacteria</taxon>
        <taxon>Pseudomonadati</taxon>
        <taxon>Thermodesulfobacteriota</taxon>
        <taxon>Desulfobulbia</taxon>
        <taxon>Desulfobulbales</taxon>
        <taxon>Desulfocapsaceae</taxon>
        <taxon>Desulfotalea</taxon>
    </lineage>
</organism>
<comment type="caution">
    <text evidence="1">The sequence shown here is derived from an EMBL/GenBank/DDBJ whole genome shotgun (WGS) entry which is preliminary data.</text>
</comment>
<gene>
    <name evidence="1" type="ORF">JYU06_00895</name>
</gene>
<protein>
    <submittedName>
        <fullName evidence="1">Uncharacterized protein</fullName>
    </submittedName>
</protein>
<dbReference type="EMBL" id="JAFITO010000003">
    <property type="protein sequence ID" value="MBN4068069.1"/>
    <property type="molecule type" value="Genomic_DNA"/>
</dbReference>
<accession>A0ABS3ASG9</accession>
<sequence length="156" mass="17843">MNKYKWLNKEETEIRRLSDSATISENGNGGQEFKDYLAHGGQVDPWRTVEEILEAALAEKRQELRDEKNRRVAAVIGSSDSRKKDKILARTIKLLRRETKNKATPQEVAELDSMEALDDLLDDLDNDLDTAEAWLEDPARTLEQIQGYDVVTEPGW</sequence>
<evidence type="ECO:0000313" key="1">
    <source>
        <dbReference type="EMBL" id="MBN4068069.1"/>
    </source>
</evidence>
<proteinExistence type="predicted"/>
<dbReference type="Proteomes" id="UP000717534">
    <property type="component" value="Unassembled WGS sequence"/>
</dbReference>
<name>A0ABS3ASG9_9BACT</name>
<evidence type="ECO:0000313" key="2">
    <source>
        <dbReference type="Proteomes" id="UP000717534"/>
    </source>
</evidence>